<keyword evidence="4" id="KW-1185">Reference proteome</keyword>
<reference evidence="3 4" key="1">
    <citation type="submission" date="2016-11" db="EMBL/GenBank/DDBJ databases">
        <authorList>
            <person name="Jaros S."/>
            <person name="Januszkiewicz K."/>
            <person name="Wedrychowicz H."/>
        </authorList>
    </citation>
    <scope>NUCLEOTIDE SEQUENCE [LARGE SCALE GENOMIC DNA]</scope>
    <source>
        <strain evidence="3 4">DSM 15930</strain>
    </source>
</reference>
<dbReference type="OrthoDB" id="9803111at2"/>
<dbReference type="InterPro" id="IPR003869">
    <property type="entry name" value="Polysac_CapD-like"/>
</dbReference>
<dbReference type="Gene3D" id="3.40.50.720">
    <property type="entry name" value="NAD(P)-binding Rossmann-like Domain"/>
    <property type="match status" value="1"/>
</dbReference>
<dbReference type="InterPro" id="IPR051203">
    <property type="entry name" value="Polysaccharide_Synthase-Rel"/>
</dbReference>
<dbReference type="CDD" id="cd05237">
    <property type="entry name" value="UDP_invert_4-6DH_SDR_e"/>
    <property type="match status" value="1"/>
</dbReference>
<evidence type="ECO:0000256" key="1">
    <source>
        <dbReference type="ARBA" id="ARBA00007430"/>
    </source>
</evidence>
<feature type="domain" description="Polysaccharide biosynthesis protein CapD-like" evidence="2">
    <location>
        <begin position="7"/>
        <end position="275"/>
    </location>
</feature>
<dbReference type="STRING" id="1120996.SAMN02746066_01807"/>
<evidence type="ECO:0000313" key="4">
    <source>
        <dbReference type="Proteomes" id="UP000184038"/>
    </source>
</evidence>
<protein>
    <submittedName>
        <fullName evidence="3">Polysaccharide biosynthesis protein</fullName>
    </submittedName>
</protein>
<dbReference type="InterPro" id="IPR036291">
    <property type="entry name" value="NAD(P)-bd_dom_sf"/>
</dbReference>
<dbReference type="RefSeq" id="WP_073286307.1">
    <property type="nucleotide sequence ID" value="NZ_FRCP01000009.1"/>
</dbReference>
<proteinExistence type="inferred from homology"/>
<dbReference type="PANTHER" id="PTHR43318:SF2">
    <property type="entry name" value="UDP-N-ACETYLGLUCOSAMINE 4,6-DEHYDRATASE (INVERTING)"/>
    <property type="match status" value="1"/>
</dbReference>
<gene>
    <name evidence="3" type="ORF">SAMN02746066_01807</name>
</gene>
<dbReference type="SUPFAM" id="SSF51735">
    <property type="entry name" value="NAD(P)-binding Rossmann-fold domains"/>
    <property type="match status" value="1"/>
</dbReference>
<organism evidence="3 4">
    <name type="scientific">Anaerosporobacter mobilis DSM 15930</name>
    <dbReference type="NCBI Taxonomy" id="1120996"/>
    <lineage>
        <taxon>Bacteria</taxon>
        <taxon>Bacillati</taxon>
        <taxon>Bacillota</taxon>
        <taxon>Clostridia</taxon>
        <taxon>Lachnospirales</taxon>
        <taxon>Lachnospiraceae</taxon>
        <taxon>Anaerosporobacter</taxon>
    </lineage>
</organism>
<dbReference type="Proteomes" id="UP000184038">
    <property type="component" value="Unassembled WGS sequence"/>
</dbReference>
<evidence type="ECO:0000313" key="3">
    <source>
        <dbReference type="EMBL" id="SHM38897.1"/>
    </source>
</evidence>
<dbReference type="EMBL" id="FRCP01000009">
    <property type="protein sequence ID" value="SHM38897.1"/>
    <property type="molecule type" value="Genomic_DNA"/>
</dbReference>
<accession>A0A1M7IEM7</accession>
<dbReference type="AlphaFoldDB" id="A0A1M7IEM7"/>
<dbReference type="Pfam" id="PF02719">
    <property type="entry name" value="Polysacc_synt_2"/>
    <property type="match status" value="1"/>
</dbReference>
<sequence>MFKDNVILITGGTGSWGYELTKQLLQTEVKEIRIFSRGELAQVTMERYFHNNRIHFIIGDIRDYTSLDKALYGVDYVFHLAALKHVPICENQPQESIKTNILGTENLIRASISNHVKKVIDVSSDKAVAPLNVYGMCKALGEKMIINANETSNDTRFVCIRAGNVLGSNGSVVPLFIDQIKKRNEITITHTEMTRFFLTIPQAISLLFTATATSIGGETLVMKMPSCKITDLANVLVQFYGDKNTKIIVTGLRPGEKLHEELISEYEIGYVYEYDLNYYLIKPYIPTLEFQKYYSYIDQNIKLQNKVTSLQEHLMNEHEIIELLQKGNFLP</sequence>
<comment type="similarity">
    <text evidence="1">Belongs to the polysaccharide synthase family.</text>
</comment>
<dbReference type="PANTHER" id="PTHR43318">
    <property type="entry name" value="UDP-N-ACETYLGLUCOSAMINE 4,6-DEHYDRATASE"/>
    <property type="match status" value="1"/>
</dbReference>
<name>A0A1M7IEM7_9FIRM</name>
<evidence type="ECO:0000259" key="2">
    <source>
        <dbReference type="Pfam" id="PF02719"/>
    </source>
</evidence>